<name>A0A0L6V5D7_9BASI</name>
<protein>
    <submittedName>
        <fullName evidence="1">Uncharacterized protein</fullName>
    </submittedName>
</protein>
<reference evidence="1 2" key="1">
    <citation type="submission" date="2015-08" db="EMBL/GenBank/DDBJ databases">
        <title>Next Generation Sequencing and Analysis of the Genome of Puccinia sorghi L Schw, the Causal Agent of Maize Common Rust.</title>
        <authorList>
            <person name="Rochi L."/>
            <person name="Burguener G."/>
            <person name="Darino M."/>
            <person name="Turjanski A."/>
            <person name="Kreff E."/>
            <person name="Dieguez M.J."/>
            <person name="Sacco F."/>
        </authorList>
    </citation>
    <scope>NUCLEOTIDE SEQUENCE [LARGE SCALE GENOMIC DNA]</scope>
    <source>
        <strain evidence="1 2">RO10H11247</strain>
    </source>
</reference>
<gene>
    <name evidence="1" type="ORF">VP01_258g4</name>
</gene>
<sequence>MSLSISIYSLAAPKQVKDRNGRIGRSIVQPEHPQIGRQELRSLVDENQSSPSPDATLTKLQEIVHLEESRKTKLLPTLTNKGNDDQTDSAAALMHESKDKKKKVYRRNTNYCTAGKHNPDSAHNADNCWQLHPELRPSSHAKPSIQLAEVSDGHESEVSLLLTTTVRPTVLDSGATHHMVNDATVFNATAKSNIKISTGGHNNFLNAEASERR</sequence>
<dbReference type="AlphaFoldDB" id="A0A0L6V5D7"/>
<accession>A0A0L6V5D7</accession>
<dbReference type="Proteomes" id="UP000037035">
    <property type="component" value="Unassembled WGS sequence"/>
</dbReference>
<evidence type="ECO:0000313" key="1">
    <source>
        <dbReference type="EMBL" id="KNZ55762.1"/>
    </source>
</evidence>
<proteinExistence type="predicted"/>
<comment type="caution">
    <text evidence="1">The sequence shown here is derived from an EMBL/GenBank/DDBJ whole genome shotgun (WGS) entry which is preliminary data.</text>
</comment>
<dbReference type="EMBL" id="LAVV01007490">
    <property type="protein sequence ID" value="KNZ55762.1"/>
    <property type="molecule type" value="Genomic_DNA"/>
</dbReference>
<keyword evidence="2" id="KW-1185">Reference proteome</keyword>
<organism evidence="1 2">
    <name type="scientific">Puccinia sorghi</name>
    <dbReference type="NCBI Taxonomy" id="27349"/>
    <lineage>
        <taxon>Eukaryota</taxon>
        <taxon>Fungi</taxon>
        <taxon>Dikarya</taxon>
        <taxon>Basidiomycota</taxon>
        <taxon>Pucciniomycotina</taxon>
        <taxon>Pucciniomycetes</taxon>
        <taxon>Pucciniales</taxon>
        <taxon>Pucciniaceae</taxon>
        <taxon>Puccinia</taxon>
    </lineage>
</organism>
<dbReference type="OrthoDB" id="1728030at2759"/>
<dbReference type="VEuPathDB" id="FungiDB:VP01_258g4"/>
<evidence type="ECO:0000313" key="2">
    <source>
        <dbReference type="Proteomes" id="UP000037035"/>
    </source>
</evidence>